<proteinExistence type="predicted"/>
<evidence type="ECO:0000313" key="10">
    <source>
        <dbReference type="Proteomes" id="UP000061587"/>
    </source>
</evidence>
<dbReference type="Pfam" id="PF02687">
    <property type="entry name" value="FtsX"/>
    <property type="match status" value="1"/>
</dbReference>
<dbReference type="InterPro" id="IPR050250">
    <property type="entry name" value="Macrolide_Exporter_MacB"/>
</dbReference>
<comment type="subcellular location">
    <subcellularLocation>
        <location evidence="1">Cell membrane</location>
        <topology evidence="1">Multi-pass membrane protein</topology>
    </subcellularLocation>
</comment>
<dbReference type="GO" id="GO:0005886">
    <property type="term" value="C:plasma membrane"/>
    <property type="evidence" value="ECO:0007669"/>
    <property type="project" value="UniProtKB-SubCell"/>
</dbReference>
<dbReference type="Pfam" id="PF12704">
    <property type="entry name" value="MacB_PCD"/>
    <property type="match status" value="1"/>
</dbReference>
<accession>A0A0P0M466</accession>
<feature type="transmembrane region" description="Helical" evidence="6">
    <location>
        <begin position="416"/>
        <end position="437"/>
    </location>
</feature>
<evidence type="ECO:0000256" key="2">
    <source>
        <dbReference type="ARBA" id="ARBA00022475"/>
    </source>
</evidence>
<dbReference type="Proteomes" id="UP000061587">
    <property type="component" value="Chromosome"/>
</dbReference>
<evidence type="ECO:0000256" key="5">
    <source>
        <dbReference type="ARBA" id="ARBA00023136"/>
    </source>
</evidence>
<evidence type="ECO:0000256" key="3">
    <source>
        <dbReference type="ARBA" id="ARBA00022692"/>
    </source>
</evidence>
<dbReference type="PATRIC" id="fig|821.40.peg.3691"/>
<sequence length="509" mass="58083">MKRKGFSFINIFGLAVGMASALLIFTYVAFEFSFDKMHSKSERIYRVQSTFHEGEVLTDDWATSSFGYGSAMQENLAGIEDYTRVGCIIQPEQLVKYGELCLRENGIAYADPGFFRLFDFELLKGDRASCLSMPCQVVITERIARKYFRDEDPVGKILIFNSNMGKVSCEVTGVMKEMPSNSHIHYNFLLSYATLPKWVQEYWYKHEAYTYVLLDSPERKEEIERAFPQLAEKYKTEEALKNKTWGVRLEPLEKIHLNPQLGYEAELKGNHSAIIALIFGAIAILIIAWINYINLTVARSMERAKEVGVRRVVGAFPKQLVGQFLFEAFVMNLIAFIIALGLIELLLPSFNQLVGRTITFSVWFTEYWGGGVLLLFIVGIYISGYYPARALLRKKPIVLLKGKFQNSRSGENTRKILVIVQYTASMILLCSTLIVFAQLSYMRRQSLGVKTDQILVIKFPGPTEGMKTKMESMRRAIKKLPLASKVTCSGRYRVKRWPCSCPIIGHMMR</sequence>
<evidence type="ECO:0000256" key="1">
    <source>
        <dbReference type="ARBA" id="ARBA00004651"/>
    </source>
</evidence>
<dbReference type="InterPro" id="IPR025857">
    <property type="entry name" value="MacB_PCD"/>
</dbReference>
<evidence type="ECO:0000256" key="4">
    <source>
        <dbReference type="ARBA" id="ARBA00022989"/>
    </source>
</evidence>
<keyword evidence="2" id="KW-1003">Cell membrane</keyword>
<evidence type="ECO:0000259" key="7">
    <source>
        <dbReference type="Pfam" id="PF02687"/>
    </source>
</evidence>
<feature type="transmembrane region" description="Helical" evidence="6">
    <location>
        <begin position="273"/>
        <end position="295"/>
    </location>
</feature>
<feature type="transmembrane region" description="Helical" evidence="6">
    <location>
        <begin position="7"/>
        <end position="30"/>
    </location>
</feature>
<evidence type="ECO:0000313" key="9">
    <source>
        <dbReference type="EMBL" id="ALK85654.1"/>
    </source>
</evidence>
<keyword evidence="4 6" id="KW-1133">Transmembrane helix</keyword>
<dbReference type="GO" id="GO:0022857">
    <property type="term" value="F:transmembrane transporter activity"/>
    <property type="evidence" value="ECO:0007669"/>
    <property type="project" value="TreeGrafter"/>
</dbReference>
<keyword evidence="5 6" id="KW-0472">Membrane</keyword>
<gene>
    <name evidence="9" type="ORF">BvMPK_3073</name>
</gene>
<reference evidence="10" key="1">
    <citation type="submission" date="2015-10" db="EMBL/GenBank/DDBJ databases">
        <title>Extensive mobilome-driven genome diversification in gut-associated Bacteroides vulgatus mpk.</title>
        <authorList>
            <person name="Beier S."/>
            <person name="Lange A."/>
            <person name="Huson D.H."/>
            <person name="Frick J.-S."/>
            <person name="Autenrieth I.B."/>
        </authorList>
    </citation>
    <scope>NUCLEOTIDE SEQUENCE [LARGE SCALE GENOMIC DNA]</scope>
    <source>
        <strain evidence="10">mpk</strain>
    </source>
</reference>
<dbReference type="InterPro" id="IPR003838">
    <property type="entry name" value="ABC3_permease_C"/>
</dbReference>
<name>A0A0P0M466_PHOVU</name>
<feature type="transmembrane region" description="Helical" evidence="6">
    <location>
        <begin position="324"/>
        <end position="347"/>
    </location>
</feature>
<evidence type="ECO:0000259" key="8">
    <source>
        <dbReference type="Pfam" id="PF12704"/>
    </source>
</evidence>
<reference evidence="9 10" key="2">
    <citation type="journal article" date="2016" name="Genome Biol. Evol.">
        <title>Extensive mobilome-driven genome diversification in mouse gut-associated Bacteroides vulgatus mpk.</title>
        <authorList>
            <person name="Lange A."/>
            <person name="Beier S."/>
            <person name="Steimle A."/>
            <person name="Autenrieth I.B."/>
            <person name="Huson D.H."/>
            <person name="Frick J.S."/>
        </authorList>
    </citation>
    <scope>NUCLEOTIDE SEQUENCE [LARGE SCALE GENOMIC DNA]</scope>
    <source>
        <strain evidence="10">mpk</strain>
    </source>
</reference>
<dbReference type="EMBL" id="CP013020">
    <property type="protein sequence ID" value="ALK85654.1"/>
    <property type="molecule type" value="Genomic_DNA"/>
</dbReference>
<protein>
    <submittedName>
        <fullName evidence="9">ABC transporter permease</fullName>
    </submittedName>
</protein>
<keyword evidence="3 6" id="KW-0812">Transmembrane</keyword>
<organism evidence="9 10">
    <name type="scientific">Phocaeicola vulgatus</name>
    <name type="common">Bacteroides vulgatus</name>
    <dbReference type="NCBI Taxonomy" id="821"/>
    <lineage>
        <taxon>Bacteria</taxon>
        <taxon>Pseudomonadati</taxon>
        <taxon>Bacteroidota</taxon>
        <taxon>Bacteroidia</taxon>
        <taxon>Bacteroidales</taxon>
        <taxon>Bacteroidaceae</taxon>
        <taxon>Phocaeicola</taxon>
    </lineage>
</organism>
<evidence type="ECO:0000256" key="6">
    <source>
        <dbReference type="SAM" id="Phobius"/>
    </source>
</evidence>
<feature type="transmembrane region" description="Helical" evidence="6">
    <location>
        <begin position="367"/>
        <end position="386"/>
    </location>
</feature>
<feature type="domain" description="MacB-like periplasmic core" evidence="8">
    <location>
        <begin position="7"/>
        <end position="228"/>
    </location>
</feature>
<dbReference type="PANTHER" id="PTHR30572:SF18">
    <property type="entry name" value="ABC-TYPE MACROLIDE FAMILY EXPORT SYSTEM PERMEASE COMPONENT 2"/>
    <property type="match status" value="1"/>
</dbReference>
<feature type="domain" description="ABC3 transporter permease C-terminal" evidence="7">
    <location>
        <begin position="279"/>
        <end position="396"/>
    </location>
</feature>
<dbReference type="AlphaFoldDB" id="A0A0P0M466"/>
<dbReference type="PANTHER" id="PTHR30572">
    <property type="entry name" value="MEMBRANE COMPONENT OF TRANSPORTER-RELATED"/>
    <property type="match status" value="1"/>
</dbReference>